<feature type="transmembrane region" description="Helical" evidence="10">
    <location>
        <begin position="50"/>
        <end position="66"/>
    </location>
</feature>
<dbReference type="Proteomes" id="UP001152759">
    <property type="component" value="Chromosome 6"/>
</dbReference>
<feature type="transmembrane region" description="Helical" evidence="10">
    <location>
        <begin position="103"/>
        <end position="125"/>
    </location>
</feature>
<keyword evidence="9 10" id="KW-0807">Transducer</keyword>
<comment type="caution">
    <text evidence="10">Lacks conserved residue(s) required for the propagation of feature annotation.</text>
</comment>
<feature type="transmembrane region" description="Helical" evidence="10">
    <location>
        <begin position="292"/>
        <end position="312"/>
    </location>
</feature>
<keyword evidence="8 10" id="KW-0675">Receptor</keyword>
<dbReference type="GO" id="GO:0007165">
    <property type="term" value="P:signal transduction"/>
    <property type="evidence" value="ECO:0007669"/>
    <property type="project" value="UniProtKB-KW"/>
</dbReference>
<dbReference type="AlphaFoldDB" id="A0A9P0AFQ5"/>
<dbReference type="PANTHER" id="PTHR21137:SF35">
    <property type="entry name" value="ODORANT RECEPTOR 19A-RELATED"/>
    <property type="match status" value="1"/>
</dbReference>
<organism evidence="11 12">
    <name type="scientific">Bemisia tabaci</name>
    <name type="common">Sweetpotato whitefly</name>
    <name type="synonym">Aleurodes tabaci</name>
    <dbReference type="NCBI Taxonomy" id="7038"/>
    <lineage>
        <taxon>Eukaryota</taxon>
        <taxon>Metazoa</taxon>
        <taxon>Ecdysozoa</taxon>
        <taxon>Arthropoda</taxon>
        <taxon>Hexapoda</taxon>
        <taxon>Insecta</taxon>
        <taxon>Pterygota</taxon>
        <taxon>Neoptera</taxon>
        <taxon>Paraneoptera</taxon>
        <taxon>Hemiptera</taxon>
        <taxon>Sternorrhyncha</taxon>
        <taxon>Aleyrodoidea</taxon>
        <taxon>Aleyrodidae</taxon>
        <taxon>Aleyrodinae</taxon>
        <taxon>Bemisia</taxon>
    </lineage>
</organism>
<keyword evidence="2" id="KW-1003">Cell membrane</keyword>
<keyword evidence="7 10" id="KW-0472">Membrane</keyword>
<evidence type="ECO:0000256" key="7">
    <source>
        <dbReference type="ARBA" id="ARBA00023136"/>
    </source>
</evidence>
<protein>
    <recommendedName>
        <fullName evidence="10">Odorant receptor</fullName>
    </recommendedName>
</protein>
<evidence type="ECO:0000256" key="9">
    <source>
        <dbReference type="ARBA" id="ARBA00023224"/>
    </source>
</evidence>
<keyword evidence="12" id="KW-1185">Reference proteome</keyword>
<evidence type="ECO:0000256" key="3">
    <source>
        <dbReference type="ARBA" id="ARBA00022606"/>
    </source>
</evidence>
<evidence type="ECO:0000256" key="4">
    <source>
        <dbReference type="ARBA" id="ARBA00022692"/>
    </source>
</evidence>
<evidence type="ECO:0000256" key="10">
    <source>
        <dbReference type="RuleBase" id="RU351113"/>
    </source>
</evidence>
<dbReference type="GO" id="GO:0005886">
    <property type="term" value="C:plasma membrane"/>
    <property type="evidence" value="ECO:0007669"/>
    <property type="project" value="UniProtKB-SubCell"/>
</dbReference>
<name>A0A9P0AFQ5_BEMTA</name>
<proteinExistence type="inferred from homology"/>
<comment type="subcellular location">
    <subcellularLocation>
        <location evidence="1 10">Cell membrane</location>
        <topology evidence="1 10">Multi-pass membrane protein</topology>
    </subcellularLocation>
</comment>
<keyword evidence="5 10" id="KW-0552">Olfaction</keyword>
<keyword evidence="6 10" id="KW-1133">Transmembrane helix</keyword>
<keyword evidence="3 10" id="KW-0716">Sensory transduction</keyword>
<sequence>MKCCSKGVQRWIANGILVILFFNVLGKLIYIYKVSPELSFWRKVSNVNLWYYQTYTFFMYLSLYVDSEGILTLKQHVEGTFYHTSSEETKKIIRSSRRKEQTFCLVAALAMISLVALALFAYLFVVPKSSGLSQSAVEYFQREGKRYPENQNVIKNWFPFDETVPPWPEILNAIGISLFLSCTVLLYIFITFVPLVGFHVQGQFQILLHQIASLSGDLLTAPVSSATGDERHEVVYKKIRDLVEHHQLILRFCHEYSVFCRAMLLVRGTFCSIYIASTVILTSSMISNPKLIPFIVSQIIFAMLDVFMFCYFGEMFIQNSQKVSSKLYSVKWYDFPQRSKQLIRIMHLRAQKPARLTLFKRFIVVGIHLMVQILRASYSVCALLIEKKVVVESATA</sequence>
<dbReference type="InterPro" id="IPR004117">
    <property type="entry name" value="7tm6_olfct_rcpt"/>
</dbReference>
<evidence type="ECO:0000313" key="12">
    <source>
        <dbReference type="Proteomes" id="UP001152759"/>
    </source>
</evidence>
<dbReference type="GO" id="GO:0005549">
    <property type="term" value="F:odorant binding"/>
    <property type="evidence" value="ECO:0007669"/>
    <property type="project" value="InterPro"/>
</dbReference>
<dbReference type="GO" id="GO:0004984">
    <property type="term" value="F:olfactory receptor activity"/>
    <property type="evidence" value="ECO:0007669"/>
    <property type="project" value="InterPro"/>
</dbReference>
<feature type="transmembrane region" description="Helical" evidence="10">
    <location>
        <begin position="264"/>
        <end position="286"/>
    </location>
</feature>
<evidence type="ECO:0000256" key="1">
    <source>
        <dbReference type="ARBA" id="ARBA00004651"/>
    </source>
</evidence>
<evidence type="ECO:0000256" key="5">
    <source>
        <dbReference type="ARBA" id="ARBA00022725"/>
    </source>
</evidence>
<gene>
    <name evidence="11" type="ORF">BEMITA_LOCUS10715</name>
</gene>
<reference evidence="11" key="1">
    <citation type="submission" date="2021-12" db="EMBL/GenBank/DDBJ databases">
        <authorList>
            <person name="King R."/>
        </authorList>
    </citation>
    <scope>NUCLEOTIDE SEQUENCE</scope>
</reference>
<comment type="similarity">
    <text evidence="10">Belongs to the insect chemoreceptor superfamily. Heteromeric odorant receptor channel (TC 1.A.69) family.</text>
</comment>
<evidence type="ECO:0000256" key="2">
    <source>
        <dbReference type="ARBA" id="ARBA00022475"/>
    </source>
</evidence>
<feature type="transmembrane region" description="Helical" evidence="10">
    <location>
        <begin position="12"/>
        <end position="30"/>
    </location>
</feature>
<keyword evidence="4 10" id="KW-0812">Transmembrane</keyword>
<evidence type="ECO:0000313" key="11">
    <source>
        <dbReference type="EMBL" id="CAH0392169.1"/>
    </source>
</evidence>
<evidence type="ECO:0000256" key="8">
    <source>
        <dbReference type="ARBA" id="ARBA00023170"/>
    </source>
</evidence>
<feature type="transmembrane region" description="Helical" evidence="10">
    <location>
        <begin position="170"/>
        <end position="198"/>
    </location>
</feature>
<dbReference type="PANTHER" id="PTHR21137">
    <property type="entry name" value="ODORANT RECEPTOR"/>
    <property type="match status" value="1"/>
</dbReference>
<accession>A0A9P0AFQ5</accession>
<evidence type="ECO:0000256" key="6">
    <source>
        <dbReference type="ARBA" id="ARBA00022989"/>
    </source>
</evidence>
<dbReference type="Pfam" id="PF02949">
    <property type="entry name" value="7tm_6"/>
    <property type="match status" value="1"/>
</dbReference>
<dbReference type="EMBL" id="OU963867">
    <property type="protein sequence ID" value="CAH0392169.1"/>
    <property type="molecule type" value="Genomic_DNA"/>
</dbReference>